<sequence length="159" mass="16531">MPHGLSPSLVNQRACAVAGSRPLERRVSLQRLAPSVNGSVALACGFIELHSTVSHAIVSLLELGASGGCGDLRNAGSRFDHAGAKPHSSRSYLKRGPVEAHLAVHTGGTDALRAFSASAIVALLGPGGTRMPPLRPRECHAHFPQFCCCDPLSVRPGNA</sequence>
<gene>
    <name evidence="1" type="ordered locus">Bcep1808_6066</name>
</gene>
<dbReference type="Proteomes" id="UP000002287">
    <property type="component" value="Chromosome 3"/>
</dbReference>
<dbReference type="AlphaFoldDB" id="A4JRT5"/>
<name>A4JRT5_BURVG</name>
<dbReference type="KEGG" id="bvi:Bcep1808_6066"/>
<protein>
    <submittedName>
        <fullName evidence="1">Uncharacterized protein</fullName>
    </submittedName>
</protein>
<proteinExistence type="predicted"/>
<organism evidence="1 2">
    <name type="scientific">Burkholderia vietnamiensis (strain G4 / LMG 22486)</name>
    <name type="common">Burkholderia cepacia (strain R1808)</name>
    <dbReference type="NCBI Taxonomy" id="269482"/>
    <lineage>
        <taxon>Bacteria</taxon>
        <taxon>Pseudomonadati</taxon>
        <taxon>Pseudomonadota</taxon>
        <taxon>Betaproteobacteria</taxon>
        <taxon>Burkholderiales</taxon>
        <taxon>Burkholderiaceae</taxon>
        <taxon>Burkholderia</taxon>
        <taxon>Burkholderia cepacia complex</taxon>
    </lineage>
</organism>
<accession>A4JRT5</accession>
<evidence type="ECO:0000313" key="1">
    <source>
        <dbReference type="EMBL" id="ABO58988.1"/>
    </source>
</evidence>
<reference evidence="2" key="1">
    <citation type="submission" date="2007-03" db="EMBL/GenBank/DDBJ databases">
        <title>Complete sequence of chromosome 3 of Burkholderia vietnamiensis G4.</title>
        <authorList>
            <consortium name="US DOE Joint Genome Institute"/>
            <person name="Copeland A."/>
            <person name="Lucas S."/>
            <person name="Lapidus A."/>
            <person name="Barry K."/>
            <person name="Detter J.C."/>
            <person name="Glavina del Rio T."/>
            <person name="Hammon N."/>
            <person name="Israni S."/>
            <person name="Dalin E."/>
            <person name="Tice H."/>
            <person name="Pitluck S."/>
            <person name="Chain P."/>
            <person name="Malfatti S."/>
            <person name="Shin M."/>
            <person name="Vergez L."/>
            <person name="Schmutz J."/>
            <person name="Larimer F."/>
            <person name="Land M."/>
            <person name="Hauser L."/>
            <person name="Kyrpides N."/>
            <person name="Tiedje J."/>
            <person name="Richardson P."/>
        </authorList>
    </citation>
    <scope>NUCLEOTIDE SEQUENCE [LARGE SCALE GENOMIC DNA]</scope>
    <source>
        <strain evidence="2">G4 / LMG 22486</strain>
    </source>
</reference>
<dbReference type="HOGENOM" id="CLU_1657560_0_0_4"/>
<dbReference type="EMBL" id="CP000616">
    <property type="protein sequence ID" value="ABO58988.1"/>
    <property type="molecule type" value="Genomic_DNA"/>
</dbReference>
<evidence type="ECO:0000313" key="2">
    <source>
        <dbReference type="Proteomes" id="UP000002287"/>
    </source>
</evidence>